<comment type="caution">
    <text evidence="5">The sequence shown here is derived from an EMBL/GenBank/DDBJ whole genome shotgun (WGS) entry which is preliminary data.</text>
</comment>
<keyword evidence="4" id="KW-1133">Transmembrane helix</keyword>
<feature type="transmembrane region" description="Helical" evidence="4">
    <location>
        <begin position="68"/>
        <end position="91"/>
    </location>
</feature>
<comment type="cofactor">
    <cofactor evidence="1">
        <name>heme</name>
        <dbReference type="ChEBI" id="CHEBI:30413"/>
    </cofactor>
</comment>
<dbReference type="GO" id="GO:0016020">
    <property type="term" value="C:membrane"/>
    <property type="evidence" value="ECO:0007669"/>
    <property type="project" value="UniProtKB-SubCell"/>
</dbReference>
<dbReference type="SUPFAM" id="SSF81343">
    <property type="entry name" value="Fumarate reductase respiratory complex transmembrane subunits"/>
    <property type="match status" value="1"/>
</dbReference>
<comment type="subcellular location">
    <subcellularLocation>
        <location evidence="3">Membrane</location>
        <topology evidence="3">Multi-pass membrane protein</topology>
    </subcellularLocation>
</comment>
<keyword evidence="4" id="KW-0812">Transmembrane</keyword>
<dbReference type="UniPathway" id="UPA00223"/>
<dbReference type="Gene3D" id="1.20.1300.10">
    <property type="entry name" value="Fumarate reductase/succinate dehydrogenase, transmembrane subunit"/>
    <property type="match status" value="1"/>
</dbReference>
<proteinExistence type="predicted"/>
<feature type="transmembrane region" description="Helical" evidence="4">
    <location>
        <begin position="32"/>
        <end position="56"/>
    </location>
</feature>
<dbReference type="Proteomes" id="UP000532936">
    <property type="component" value="Unassembled WGS sequence"/>
</dbReference>
<gene>
    <name evidence="5" type="ORF">GGR11_002454</name>
</gene>
<comment type="function">
    <text evidence="2">Membrane-anchoring subunit of succinate dehydrogenase (SDH).</text>
</comment>
<dbReference type="InterPro" id="IPR014312">
    <property type="entry name" value="Succ_DH_anchor"/>
</dbReference>
<sequence>MSGQVKGNGPRFKNNVKISERHGAGEWLAERVLLVVVLPLGLWVASTAFTLAGAGYDAVQDWFANRLNAGLLALTAVVFFGYVSVAWKVILEDYVPQPGTRKALVALLNLVFLVLAAASVFFIVRMALGSAPLPAGFGA</sequence>
<evidence type="ECO:0000256" key="4">
    <source>
        <dbReference type="SAM" id="Phobius"/>
    </source>
</evidence>
<dbReference type="GO" id="GO:0006099">
    <property type="term" value="P:tricarboxylic acid cycle"/>
    <property type="evidence" value="ECO:0007669"/>
    <property type="project" value="UniProtKB-UniPathway"/>
</dbReference>
<accession>A0A7W6A601</accession>
<evidence type="ECO:0000256" key="3">
    <source>
        <dbReference type="ARBA" id="ARBA00004141"/>
    </source>
</evidence>
<evidence type="ECO:0000256" key="1">
    <source>
        <dbReference type="ARBA" id="ARBA00001971"/>
    </source>
</evidence>
<dbReference type="RefSeq" id="WP_183197348.1">
    <property type="nucleotide sequence ID" value="NZ_JACIDA010000002.1"/>
</dbReference>
<dbReference type="AlphaFoldDB" id="A0A7W6A601"/>
<feature type="transmembrane region" description="Helical" evidence="4">
    <location>
        <begin position="103"/>
        <end position="124"/>
    </location>
</feature>
<evidence type="ECO:0000256" key="2">
    <source>
        <dbReference type="ARBA" id="ARBA00004050"/>
    </source>
</evidence>
<dbReference type="EMBL" id="JACIDA010000002">
    <property type="protein sequence ID" value="MBB3872901.1"/>
    <property type="molecule type" value="Genomic_DNA"/>
</dbReference>
<protein>
    <submittedName>
        <fullName evidence="5">Succinate dehydrogenase / fumarate reductase membrane anchor subunit</fullName>
    </submittedName>
</protein>
<organism evidence="5 6">
    <name type="scientific">Brevundimonas mediterranea</name>
    <dbReference type="NCBI Taxonomy" id="74329"/>
    <lineage>
        <taxon>Bacteria</taxon>
        <taxon>Pseudomonadati</taxon>
        <taxon>Pseudomonadota</taxon>
        <taxon>Alphaproteobacteria</taxon>
        <taxon>Caulobacterales</taxon>
        <taxon>Caulobacteraceae</taxon>
        <taxon>Brevundimonas</taxon>
    </lineage>
</organism>
<dbReference type="GO" id="GO:0020037">
    <property type="term" value="F:heme binding"/>
    <property type="evidence" value="ECO:0007669"/>
    <property type="project" value="InterPro"/>
</dbReference>
<reference evidence="5 6" key="1">
    <citation type="submission" date="2020-08" db="EMBL/GenBank/DDBJ databases">
        <title>Genomic Encyclopedia of Type Strains, Phase IV (KMG-IV): sequencing the most valuable type-strain genomes for metagenomic binning, comparative biology and taxonomic classification.</title>
        <authorList>
            <person name="Goeker M."/>
        </authorList>
    </citation>
    <scope>NUCLEOTIDE SEQUENCE [LARGE SCALE GENOMIC DNA]</scope>
    <source>
        <strain evidence="5 6">DSM 14878</strain>
    </source>
</reference>
<name>A0A7W6A601_9CAUL</name>
<keyword evidence="4" id="KW-0472">Membrane</keyword>
<evidence type="ECO:0000313" key="5">
    <source>
        <dbReference type="EMBL" id="MBB3872901.1"/>
    </source>
</evidence>
<evidence type="ECO:0000313" key="6">
    <source>
        <dbReference type="Proteomes" id="UP000532936"/>
    </source>
</evidence>
<dbReference type="InterPro" id="IPR034804">
    <property type="entry name" value="SQR/QFR_C/D"/>
</dbReference>
<dbReference type="NCBIfam" id="TIGR02968">
    <property type="entry name" value="succ_dehyd_anc"/>
    <property type="match status" value="1"/>
</dbReference>